<dbReference type="Proteomes" id="UP000321720">
    <property type="component" value="Unassembled WGS sequence"/>
</dbReference>
<reference evidence="2 3" key="1">
    <citation type="submission" date="2019-07" db="EMBL/GenBank/DDBJ databases">
        <title>Whole genome shotgun sequence of Cellulomonas composti NBRC 100758.</title>
        <authorList>
            <person name="Hosoyama A."/>
            <person name="Uohara A."/>
            <person name="Ohji S."/>
            <person name="Ichikawa N."/>
        </authorList>
    </citation>
    <scope>NUCLEOTIDE SEQUENCE [LARGE SCALE GENOMIC DNA]</scope>
    <source>
        <strain evidence="2 3">NBRC 100758</strain>
    </source>
</reference>
<dbReference type="SUPFAM" id="SSF55486">
    <property type="entry name" value="Metalloproteases ('zincins'), catalytic domain"/>
    <property type="match status" value="1"/>
</dbReference>
<dbReference type="EMBL" id="BJWG01000002">
    <property type="protein sequence ID" value="GEL93962.1"/>
    <property type="molecule type" value="Genomic_DNA"/>
</dbReference>
<proteinExistence type="predicted"/>
<keyword evidence="3" id="KW-1185">Reference proteome</keyword>
<evidence type="ECO:0008006" key="4">
    <source>
        <dbReference type="Google" id="ProtNLM"/>
    </source>
</evidence>
<keyword evidence="1" id="KW-0732">Signal</keyword>
<organism evidence="2 3">
    <name type="scientific">Cellulomonas composti</name>
    <dbReference type="NCBI Taxonomy" id="266130"/>
    <lineage>
        <taxon>Bacteria</taxon>
        <taxon>Bacillati</taxon>
        <taxon>Actinomycetota</taxon>
        <taxon>Actinomycetes</taxon>
        <taxon>Micrococcales</taxon>
        <taxon>Cellulomonadaceae</taxon>
        <taxon>Cellulomonas</taxon>
    </lineage>
</organism>
<gene>
    <name evidence="2" type="ORF">CCO02nite_06200</name>
</gene>
<evidence type="ECO:0000256" key="1">
    <source>
        <dbReference type="SAM" id="SignalP"/>
    </source>
</evidence>
<accession>A0A511J7H6</accession>
<name>A0A511J7H6_9CELL</name>
<sequence>MTPYYRRMRPRRTLPVALALAVALPWTALSAADAATPPTTTTTGTLLEVAIDDHDAPTSTWVLEGDDGSLTEVKVPTSLRGAVGAPATVTLDTSTATPTVTAARPSTTLTPQVSRPTALHAYVVDIVDPTSSDTTTLAKATATTKSMESYWVREGKGGITSFDTTKAISFTQANACDMNVYELWAKAAAKFPGVAWGWANHLVVYLPSDCAYGWTGLATIGGGYMMIVAPDLPTTAHELGHNLGLAHSNLEIKGKTYEYFGAFGPMGFSVNDYAPGTLDAAYQEQLALPKAAAARRTLTWGSTTTVTIAAVGAGAVNSVKVTDPKTGTSWFFEYRAGRGPDAKTFYATQYPFLYGPAGGLVDYRRGVQVSNLTSGGLITHTTIAADETWAATRKGEWFVDRGKRLAMKVVSTTATAATVQIVTGGTGAATPPRWTREGMALPVVVVTPLATKVGQKARVNIRVIDASVGSSESYAVPRITIDGGTPINVKLDANGRATWTASGPWAKGSYPVQVYYPGRAGQSLKANGYATVVVTP</sequence>
<evidence type="ECO:0000313" key="2">
    <source>
        <dbReference type="EMBL" id="GEL93962.1"/>
    </source>
</evidence>
<dbReference type="AlphaFoldDB" id="A0A511J7H6"/>
<feature type="signal peptide" evidence="1">
    <location>
        <begin position="1"/>
        <end position="31"/>
    </location>
</feature>
<protein>
    <recommendedName>
        <fullName evidence="4">Peptidase M11 gametolysin domain-containing protein</fullName>
    </recommendedName>
</protein>
<evidence type="ECO:0000313" key="3">
    <source>
        <dbReference type="Proteomes" id="UP000321720"/>
    </source>
</evidence>
<feature type="chain" id="PRO_5038765354" description="Peptidase M11 gametolysin domain-containing protein" evidence="1">
    <location>
        <begin position="32"/>
        <end position="536"/>
    </location>
</feature>
<comment type="caution">
    <text evidence="2">The sequence shown here is derived from an EMBL/GenBank/DDBJ whole genome shotgun (WGS) entry which is preliminary data.</text>
</comment>